<accession>A0AAN2C779</accession>
<evidence type="ECO:0000313" key="2">
    <source>
        <dbReference type="EMBL" id="BDE04785.1"/>
    </source>
</evidence>
<reference evidence="2 3" key="1">
    <citation type="journal article" date="2022" name="ISME Commun">
        <title>Vulcanimicrobium alpinus gen. nov. sp. nov., the first cultivated representative of the candidate phylum 'Eremiobacterota', is a metabolically versatile aerobic anoxygenic phototroph.</title>
        <authorList>
            <person name="Yabe S."/>
            <person name="Muto K."/>
            <person name="Abe K."/>
            <person name="Yokota A."/>
            <person name="Staudigel H."/>
            <person name="Tebo B.M."/>
        </authorList>
    </citation>
    <scope>NUCLEOTIDE SEQUENCE [LARGE SCALE GENOMIC DNA]</scope>
    <source>
        <strain evidence="2 3">WC8-2</strain>
    </source>
</reference>
<name>A0AAN2C779_UNVUL</name>
<organism evidence="2 3">
    <name type="scientific">Vulcanimicrobium alpinum</name>
    <dbReference type="NCBI Taxonomy" id="3016050"/>
    <lineage>
        <taxon>Bacteria</taxon>
        <taxon>Bacillati</taxon>
        <taxon>Vulcanimicrobiota</taxon>
        <taxon>Vulcanimicrobiia</taxon>
        <taxon>Vulcanimicrobiales</taxon>
        <taxon>Vulcanimicrobiaceae</taxon>
        <taxon>Vulcanimicrobium</taxon>
    </lineage>
</organism>
<dbReference type="EMBL" id="AP025523">
    <property type="protein sequence ID" value="BDE04785.1"/>
    <property type="molecule type" value="Genomic_DNA"/>
</dbReference>
<dbReference type="KEGG" id="vab:WPS_00610"/>
<evidence type="ECO:0000313" key="3">
    <source>
        <dbReference type="Proteomes" id="UP001317532"/>
    </source>
</evidence>
<sequence>MAHQKDEAAFLDFEIDVVERSGAVGVHERNAAEFDHVVNSHSGVKLRSYWAGAGRYLRVRLPVFGAADEKRDAPERGPEHRTEAAFSASLWSEV</sequence>
<keyword evidence="3" id="KW-1185">Reference proteome</keyword>
<feature type="compositionally biased region" description="Basic and acidic residues" evidence="1">
    <location>
        <begin position="69"/>
        <end position="83"/>
    </location>
</feature>
<protein>
    <submittedName>
        <fullName evidence="2">Uncharacterized protein</fullName>
    </submittedName>
</protein>
<gene>
    <name evidence="2" type="ORF">WPS_00610</name>
</gene>
<proteinExistence type="predicted"/>
<evidence type="ECO:0000256" key="1">
    <source>
        <dbReference type="SAM" id="MobiDB-lite"/>
    </source>
</evidence>
<feature type="region of interest" description="Disordered" evidence="1">
    <location>
        <begin position="69"/>
        <end position="94"/>
    </location>
</feature>
<dbReference type="AlphaFoldDB" id="A0AAN2C779"/>
<dbReference type="Proteomes" id="UP001317532">
    <property type="component" value="Chromosome"/>
</dbReference>